<sequence length="276" mass="31327">MATLSLKKACAIYGVTEEEIYYAGITIQWRRAFGNSHGVVVEKEIQKLKVQLRKEEQQAQKDKLLEELGEEGYQDYLKQQQEQKTRDKQRKQIQSILQIILTINAPDSSLHHLQDGVNVSKSVAKKIWRATDNDLEQLQGTKQGRTVVYSLQQVIETGLANGKDYRHKIILERLQKNQYSGNNEDAKNQYAAYYRHQLNAFPAQLVQEVAQQLLAPTQLQAKQLEVDLAGKRGSVQALEVLSSSGTEKDDTGTETEQGAFKKRKTTEKAPEKNKAE</sequence>
<keyword evidence="4" id="KW-1185">Reference proteome</keyword>
<dbReference type="EMBL" id="CAICTM010000067">
    <property type="protein sequence ID" value="CAB9499743.1"/>
    <property type="molecule type" value="Genomic_DNA"/>
</dbReference>
<evidence type="ECO:0000256" key="1">
    <source>
        <dbReference type="SAM" id="Coils"/>
    </source>
</evidence>
<gene>
    <name evidence="3" type="ORF">SEMRO_68_G037900.1</name>
</gene>
<keyword evidence="1" id="KW-0175">Coiled coil</keyword>
<proteinExistence type="predicted"/>
<feature type="coiled-coil region" evidence="1">
    <location>
        <begin position="38"/>
        <end position="67"/>
    </location>
</feature>
<dbReference type="Proteomes" id="UP001153069">
    <property type="component" value="Unassembled WGS sequence"/>
</dbReference>
<reference evidence="3" key="1">
    <citation type="submission" date="2020-06" db="EMBL/GenBank/DDBJ databases">
        <authorList>
            <consortium name="Plant Systems Biology data submission"/>
        </authorList>
    </citation>
    <scope>NUCLEOTIDE SEQUENCE</scope>
    <source>
        <strain evidence="3">D6</strain>
    </source>
</reference>
<protein>
    <submittedName>
        <fullName evidence="3">Uncharacterized protein</fullName>
    </submittedName>
</protein>
<name>A0A9N8DB34_9STRA</name>
<accession>A0A9N8DB34</accession>
<feature type="region of interest" description="Disordered" evidence="2">
    <location>
        <begin position="240"/>
        <end position="276"/>
    </location>
</feature>
<evidence type="ECO:0000313" key="3">
    <source>
        <dbReference type="EMBL" id="CAB9499743.1"/>
    </source>
</evidence>
<evidence type="ECO:0000256" key="2">
    <source>
        <dbReference type="SAM" id="MobiDB-lite"/>
    </source>
</evidence>
<evidence type="ECO:0000313" key="4">
    <source>
        <dbReference type="Proteomes" id="UP001153069"/>
    </source>
</evidence>
<dbReference type="AlphaFoldDB" id="A0A9N8DB34"/>
<organism evidence="3 4">
    <name type="scientific">Seminavis robusta</name>
    <dbReference type="NCBI Taxonomy" id="568900"/>
    <lineage>
        <taxon>Eukaryota</taxon>
        <taxon>Sar</taxon>
        <taxon>Stramenopiles</taxon>
        <taxon>Ochrophyta</taxon>
        <taxon>Bacillariophyta</taxon>
        <taxon>Bacillariophyceae</taxon>
        <taxon>Bacillariophycidae</taxon>
        <taxon>Naviculales</taxon>
        <taxon>Naviculaceae</taxon>
        <taxon>Seminavis</taxon>
    </lineage>
</organism>
<feature type="compositionally biased region" description="Basic and acidic residues" evidence="2">
    <location>
        <begin position="266"/>
        <end position="276"/>
    </location>
</feature>
<comment type="caution">
    <text evidence="3">The sequence shown here is derived from an EMBL/GenBank/DDBJ whole genome shotgun (WGS) entry which is preliminary data.</text>
</comment>